<accession>A0A9W9K0B1</accession>
<dbReference type="EC" id="2.7.8.7" evidence="1"/>
<dbReference type="EMBL" id="JAPQKH010000007">
    <property type="protein sequence ID" value="KAJ5087961.1"/>
    <property type="molecule type" value="Genomic_DNA"/>
</dbReference>
<feature type="region of interest" description="Disordered" evidence="3">
    <location>
        <begin position="1"/>
        <end position="24"/>
    </location>
</feature>
<dbReference type="AlphaFoldDB" id="A0A9W9K0B1"/>
<dbReference type="InterPro" id="IPR037143">
    <property type="entry name" value="4-PPantetheinyl_Trfase_dom_sf"/>
</dbReference>
<protein>
    <recommendedName>
        <fullName evidence="1">holo-[acyl-carrier-protein] synthase</fullName>
        <ecNumber evidence="1">2.7.8.7</ecNumber>
    </recommendedName>
</protein>
<sequence length="431" mass="48339">MRANEISLDNARQDSPNVENIDSSMAGLPTTVRWYIDSRDWEAKGKDLPLLQFLRPDEQTAVKRYYHAADKRMSLGSHLLKYLYIHHACGVPWKDIILTRTAMPENRPFYKSSSDTQVEFNVTHQAGLTGLAGTIVPNHEQMQRNSTANQIPPEPRLGIDVTCVNENRRRVVKTMHEYLEHVSIFTEVFSDREIETMKNPAAALRQAKALGFASTFTNTSSEEAIVGFGMRLFYSYWALKEAYLKMTGDALLAPWLRTLEFSNVIPPDPVHPLNVSKPYVVSQDPKHIPQSSKNWGSPYEGVKVSKAGKPLDDVRLQLVAFESDYIVAAAGRGLPVGVFPNLKYNEGDHHLPGHISVIAGDSEEKHRISINTKKVLGDMDPWHIPLPIQDPWLPMQEVDIDLDIRACAEGRCAHPINNTSVLSRVSLSTPA</sequence>
<dbReference type="InterPro" id="IPR008278">
    <property type="entry name" value="4-PPantetheinyl_Trfase_dom"/>
</dbReference>
<dbReference type="SUPFAM" id="SSF56214">
    <property type="entry name" value="4'-phosphopantetheinyl transferase"/>
    <property type="match status" value="2"/>
</dbReference>
<evidence type="ECO:0000259" key="5">
    <source>
        <dbReference type="Pfam" id="PF22624"/>
    </source>
</evidence>
<gene>
    <name evidence="6" type="ORF">N7456_011577</name>
</gene>
<organism evidence="6 7">
    <name type="scientific">Penicillium angulare</name>
    <dbReference type="NCBI Taxonomy" id="116970"/>
    <lineage>
        <taxon>Eukaryota</taxon>
        <taxon>Fungi</taxon>
        <taxon>Dikarya</taxon>
        <taxon>Ascomycota</taxon>
        <taxon>Pezizomycotina</taxon>
        <taxon>Eurotiomycetes</taxon>
        <taxon>Eurotiomycetidae</taxon>
        <taxon>Eurotiales</taxon>
        <taxon>Aspergillaceae</taxon>
        <taxon>Penicillium</taxon>
    </lineage>
</organism>
<reference evidence="6" key="1">
    <citation type="submission" date="2022-11" db="EMBL/GenBank/DDBJ databases">
        <authorList>
            <person name="Petersen C."/>
        </authorList>
    </citation>
    <scope>NUCLEOTIDE SEQUENCE</scope>
    <source>
        <strain evidence="6">IBT 30069</strain>
    </source>
</reference>
<keyword evidence="7" id="KW-1185">Reference proteome</keyword>
<name>A0A9W9K0B1_9EURO</name>
<keyword evidence="2 6" id="KW-0808">Transferase</keyword>
<dbReference type="PANTHER" id="PTHR12215:SF10">
    <property type="entry name" value="L-AMINOADIPATE-SEMIALDEHYDE DEHYDROGENASE-PHOSPHOPANTETHEINYL TRANSFERASE"/>
    <property type="match status" value="1"/>
</dbReference>
<evidence type="ECO:0000256" key="3">
    <source>
        <dbReference type="SAM" id="MobiDB-lite"/>
    </source>
</evidence>
<dbReference type="GO" id="GO:0005829">
    <property type="term" value="C:cytosol"/>
    <property type="evidence" value="ECO:0007669"/>
    <property type="project" value="TreeGrafter"/>
</dbReference>
<evidence type="ECO:0000313" key="7">
    <source>
        <dbReference type="Proteomes" id="UP001149165"/>
    </source>
</evidence>
<evidence type="ECO:0000256" key="2">
    <source>
        <dbReference type="ARBA" id="ARBA00022679"/>
    </source>
</evidence>
<evidence type="ECO:0000313" key="6">
    <source>
        <dbReference type="EMBL" id="KAJ5087961.1"/>
    </source>
</evidence>
<dbReference type="Gene3D" id="3.90.470.20">
    <property type="entry name" value="4'-phosphopantetheinyl transferase domain"/>
    <property type="match status" value="2"/>
</dbReference>
<comment type="caution">
    <text evidence="6">The sequence shown here is derived from an EMBL/GenBank/DDBJ whole genome shotgun (WGS) entry which is preliminary data.</text>
</comment>
<dbReference type="Proteomes" id="UP001149165">
    <property type="component" value="Unassembled WGS sequence"/>
</dbReference>
<dbReference type="OrthoDB" id="26719at2759"/>
<dbReference type="PANTHER" id="PTHR12215">
    <property type="entry name" value="PHOSPHOPANTETHEINE TRANSFERASE"/>
    <property type="match status" value="1"/>
</dbReference>
<dbReference type="GO" id="GO:0019878">
    <property type="term" value="P:lysine biosynthetic process via aminoadipic acid"/>
    <property type="evidence" value="ECO:0007669"/>
    <property type="project" value="TreeGrafter"/>
</dbReference>
<feature type="domain" description="4'-phosphopantetheinyl transferase N-terminal" evidence="5">
    <location>
        <begin position="41"/>
        <end position="134"/>
    </location>
</feature>
<dbReference type="Pfam" id="PF22624">
    <property type="entry name" value="AASDHPPT_N"/>
    <property type="match status" value="1"/>
</dbReference>
<evidence type="ECO:0000256" key="1">
    <source>
        <dbReference type="ARBA" id="ARBA00013172"/>
    </source>
</evidence>
<reference evidence="6" key="2">
    <citation type="journal article" date="2023" name="IMA Fungus">
        <title>Comparative genomic study of the Penicillium genus elucidates a diverse pangenome and 15 lateral gene transfer events.</title>
        <authorList>
            <person name="Petersen C."/>
            <person name="Sorensen T."/>
            <person name="Nielsen M.R."/>
            <person name="Sondergaard T.E."/>
            <person name="Sorensen J.L."/>
            <person name="Fitzpatrick D.A."/>
            <person name="Frisvad J.C."/>
            <person name="Nielsen K.L."/>
        </authorList>
    </citation>
    <scope>NUCLEOTIDE SEQUENCE</scope>
    <source>
        <strain evidence="6">IBT 30069</strain>
    </source>
</reference>
<evidence type="ECO:0000259" key="4">
    <source>
        <dbReference type="Pfam" id="PF01648"/>
    </source>
</evidence>
<dbReference type="Pfam" id="PF01648">
    <property type="entry name" value="ACPS"/>
    <property type="match status" value="1"/>
</dbReference>
<proteinExistence type="predicted"/>
<dbReference type="InterPro" id="IPR055066">
    <property type="entry name" value="AASDHPPT_N"/>
</dbReference>
<dbReference type="InterPro" id="IPR050559">
    <property type="entry name" value="P-Pant_transferase_sf"/>
</dbReference>
<feature type="domain" description="4'-phosphopantetheinyl transferase" evidence="4">
    <location>
        <begin position="157"/>
        <end position="255"/>
    </location>
</feature>
<dbReference type="GO" id="GO:0008897">
    <property type="term" value="F:holo-[acyl-carrier-protein] synthase activity"/>
    <property type="evidence" value="ECO:0007669"/>
    <property type="project" value="UniProtKB-EC"/>
</dbReference>
<feature type="compositionally biased region" description="Polar residues" evidence="3">
    <location>
        <begin position="13"/>
        <end position="23"/>
    </location>
</feature>
<dbReference type="GO" id="GO:0000287">
    <property type="term" value="F:magnesium ion binding"/>
    <property type="evidence" value="ECO:0007669"/>
    <property type="project" value="InterPro"/>
</dbReference>